<evidence type="ECO:0000256" key="7">
    <source>
        <dbReference type="SAM" id="MobiDB-lite"/>
    </source>
</evidence>
<feature type="domain" description="Thioredoxin" evidence="8">
    <location>
        <begin position="30"/>
        <end position="210"/>
    </location>
</feature>
<dbReference type="Pfam" id="PF13462">
    <property type="entry name" value="Thioredoxin_4"/>
    <property type="match status" value="1"/>
</dbReference>
<dbReference type="SUPFAM" id="SSF52833">
    <property type="entry name" value="Thioredoxin-like"/>
    <property type="match status" value="1"/>
</dbReference>
<dbReference type="EMBL" id="JBHRXJ010000003">
    <property type="protein sequence ID" value="MFC3527696.1"/>
    <property type="molecule type" value="Genomic_DNA"/>
</dbReference>
<name>A0ABV7R091_9RHOB</name>
<keyword evidence="6" id="KW-0676">Redox-active center</keyword>
<dbReference type="PROSITE" id="PS51318">
    <property type="entry name" value="TAT"/>
    <property type="match status" value="1"/>
</dbReference>
<comment type="function">
    <text evidence="1">May be required for disulfide bond formation in some proteins.</text>
</comment>
<keyword evidence="5" id="KW-1015">Disulfide bond</keyword>
<evidence type="ECO:0000256" key="6">
    <source>
        <dbReference type="ARBA" id="ARBA00023284"/>
    </source>
</evidence>
<dbReference type="InterPro" id="IPR036249">
    <property type="entry name" value="Thioredoxin-like_sf"/>
</dbReference>
<comment type="caution">
    <text evidence="9">The sequence shown here is derived from an EMBL/GenBank/DDBJ whole genome shotgun (WGS) entry which is preliminary data.</text>
</comment>
<reference evidence="10" key="1">
    <citation type="journal article" date="2019" name="Int. J. Syst. Evol. Microbiol.">
        <title>The Global Catalogue of Microorganisms (GCM) 10K type strain sequencing project: providing services to taxonomists for standard genome sequencing and annotation.</title>
        <authorList>
            <consortium name="The Broad Institute Genomics Platform"/>
            <consortium name="The Broad Institute Genome Sequencing Center for Infectious Disease"/>
            <person name="Wu L."/>
            <person name="Ma J."/>
        </authorList>
    </citation>
    <scope>NUCLEOTIDE SEQUENCE [LARGE SCALE GENOMIC DNA]</scope>
    <source>
        <strain evidence="10">KCTC 42899</strain>
    </source>
</reference>
<evidence type="ECO:0000256" key="1">
    <source>
        <dbReference type="ARBA" id="ARBA00003565"/>
    </source>
</evidence>
<evidence type="ECO:0000256" key="5">
    <source>
        <dbReference type="ARBA" id="ARBA00023157"/>
    </source>
</evidence>
<dbReference type="PANTHER" id="PTHR13887">
    <property type="entry name" value="GLUTATHIONE S-TRANSFERASE KAPPA"/>
    <property type="match status" value="1"/>
</dbReference>
<dbReference type="RefSeq" id="WP_377743225.1">
    <property type="nucleotide sequence ID" value="NZ_JBHRXJ010000003.1"/>
</dbReference>
<dbReference type="InterPro" id="IPR012336">
    <property type="entry name" value="Thioredoxin-like_fold"/>
</dbReference>
<comment type="similarity">
    <text evidence="2">Belongs to the thioredoxin family. DsbA subfamily.</text>
</comment>
<sequence length="211" mass="22248">MITPNRRDTLSLGLTLGAGAGLLLVSPAKAKTGASGPDPRDLTHDPDQPVLGNPDGDVTLVEFFDYQCPYCRQSHPATMDFVAADGNLRLVLRDWPIFGPVSDRAVMVALGAVALGKYPQTVDAMMALGGRRLSDADIDGAAAAAGLTPEAALRSFQNDYDKWTALVGRNMGMAQMLGLNGTPSYVVGRDLFPGVTPIPVLKRAVEAARKG</sequence>
<keyword evidence="3" id="KW-0732">Signal</keyword>
<dbReference type="InterPro" id="IPR006311">
    <property type="entry name" value="TAT_signal"/>
</dbReference>
<dbReference type="Gene3D" id="3.40.30.10">
    <property type="entry name" value="Glutaredoxin"/>
    <property type="match status" value="1"/>
</dbReference>
<keyword evidence="10" id="KW-1185">Reference proteome</keyword>
<keyword evidence="4" id="KW-0560">Oxidoreductase</keyword>
<evidence type="ECO:0000256" key="4">
    <source>
        <dbReference type="ARBA" id="ARBA00023002"/>
    </source>
</evidence>
<dbReference type="Proteomes" id="UP001595721">
    <property type="component" value="Unassembled WGS sequence"/>
</dbReference>
<dbReference type="PROSITE" id="PS51352">
    <property type="entry name" value="THIOREDOXIN_2"/>
    <property type="match status" value="1"/>
</dbReference>
<proteinExistence type="inferred from homology"/>
<evidence type="ECO:0000313" key="9">
    <source>
        <dbReference type="EMBL" id="MFC3527696.1"/>
    </source>
</evidence>
<accession>A0ABV7R091</accession>
<protein>
    <submittedName>
        <fullName evidence="9">DsbA family protein</fullName>
    </submittedName>
</protein>
<evidence type="ECO:0000313" key="10">
    <source>
        <dbReference type="Proteomes" id="UP001595721"/>
    </source>
</evidence>
<evidence type="ECO:0000256" key="3">
    <source>
        <dbReference type="ARBA" id="ARBA00022729"/>
    </source>
</evidence>
<organism evidence="9 10">
    <name type="scientific">Paracoccus mangrovi</name>
    <dbReference type="NCBI Taxonomy" id="1715645"/>
    <lineage>
        <taxon>Bacteria</taxon>
        <taxon>Pseudomonadati</taxon>
        <taxon>Pseudomonadota</taxon>
        <taxon>Alphaproteobacteria</taxon>
        <taxon>Rhodobacterales</taxon>
        <taxon>Paracoccaceae</taxon>
        <taxon>Paracoccus</taxon>
    </lineage>
</organism>
<dbReference type="CDD" id="cd03023">
    <property type="entry name" value="DsbA_Com1_like"/>
    <property type="match status" value="1"/>
</dbReference>
<gene>
    <name evidence="9" type="ORF">ACFOMH_05870</name>
</gene>
<evidence type="ECO:0000259" key="8">
    <source>
        <dbReference type="PROSITE" id="PS51352"/>
    </source>
</evidence>
<evidence type="ECO:0000256" key="2">
    <source>
        <dbReference type="ARBA" id="ARBA00005791"/>
    </source>
</evidence>
<feature type="region of interest" description="Disordered" evidence="7">
    <location>
        <begin position="29"/>
        <end position="52"/>
    </location>
</feature>
<dbReference type="InterPro" id="IPR013766">
    <property type="entry name" value="Thioredoxin_domain"/>
</dbReference>
<dbReference type="PANTHER" id="PTHR13887:SF14">
    <property type="entry name" value="DISULFIDE BOND FORMATION PROTEIN D"/>
    <property type="match status" value="1"/>
</dbReference>
<feature type="compositionally biased region" description="Basic and acidic residues" evidence="7">
    <location>
        <begin position="38"/>
        <end position="47"/>
    </location>
</feature>